<keyword evidence="5 6" id="KW-0472">Membrane</keyword>
<comment type="similarity">
    <text evidence="2 6">Belongs to the multi antimicrobial extrusion (MATE) (TC 2.A.66.1) family.</text>
</comment>
<evidence type="ECO:0000313" key="8">
    <source>
        <dbReference type="EMBL" id="PNW88935.1"/>
    </source>
</evidence>
<feature type="region of interest" description="Disordered" evidence="7">
    <location>
        <begin position="1010"/>
        <end position="1039"/>
    </location>
</feature>
<keyword evidence="4 6" id="KW-1133">Transmembrane helix</keyword>
<dbReference type="OrthoDB" id="2126698at2759"/>
<keyword evidence="9" id="KW-1185">Reference proteome</keyword>
<organism evidence="8 9">
    <name type="scientific">Chlamydomonas reinhardtii</name>
    <name type="common">Chlamydomonas smithii</name>
    <dbReference type="NCBI Taxonomy" id="3055"/>
    <lineage>
        <taxon>Eukaryota</taxon>
        <taxon>Viridiplantae</taxon>
        <taxon>Chlorophyta</taxon>
        <taxon>core chlorophytes</taxon>
        <taxon>Chlorophyceae</taxon>
        <taxon>CS clade</taxon>
        <taxon>Chlamydomonadales</taxon>
        <taxon>Chlamydomonadaceae</taxon>
        <taxon>Chlamydomonas</taxon>
    </lineage>
</organism>
<accession>A0A2K3E827</accession>
<dbReference type="GO" id="GO:0042910">
    <property type="term" value="F:xenobiotic transmembrane transporter activity"/>
    <property type="evidence" value="ECO:0007669"/>
    <property type="project" value="InterPro"/>
</dbReference>
<dbReference type="PANTHER" id="PTHR11206">
    <property type="entry name" value="MULTIDRUG RESISTANCE PROTEIN"/>
    <property type="match status" value="1"/>
</dbReference>
<evidence type="ECO:0000256" key="6">
    <source>
        <dbReference type="RuleBase" id="RU004914"/>
    </source>
</evidence>
<evidence type="ECO:0000256" key="1">
    <source>
        <dbReference type="ARBA" id="ARBA00004141"/>
    </source>
</evidence>
<evidence type="ECO:0000256" key="4">
    <source>
        <dbReference type="ARBA" id="ARBA00022989"/>
    </source>
</evidence>
<keyword evidence="3 6" id="KW-0812">Transmembrane</keyword>
<dbReference type="Proteomes" id="UP000006906">
    <property type="component" value="Chromosome 1"/>
</dbReference>
<feature type="compositionally biased region" description="Low complexity" evidence="7">
    <location>
        <begin position="40"/>
        <end position="52"/>
    </location>
</feature>
<feature type="compositionally biased region" description="Basic residues" evidence="7">
    <location>
        <begin position="332"/>
        <end position="363"/>
    </location>
</feature>
<name>A0A2K3E827_CHLRE</name>
<feature type="compositionally biased region" description="Polar residues" evidence="7">
    <location>
        <begin position="118"/>
        <end position="129"/>
    </location>
</feature>
<reference evidence="8 9" key="1">
    <citation type="journal article" date="2007" name="Science">
        <title>The Chlamydomonas genome reveals the evolution of key animal and plant functions.</title>
        <authorList>
            <person name="Merchant S.S."/>
            <person name="Prochnik S.E."/>
            <person name="Vallon O."/>
            <person name="Harris E.H."/>
            <person name="Karpowicz S.J."/>
            <person name="Witman G.B."/>
            <person name="Terry A."/>
            <person name="Salamov A."/>
            <person name="Fritz-Laylin L.K."/>
            <person name="Marechal-Drouard L."/>
            <person name="Marshall W.F."/>
            <person name="Qu L.H."/>
            <person name="Nelson D.R."/>
            <person name="Sanderfoot A.A."/>
            <person name="Spalding M.H."/>
            <person name="Kapitonov V.V."/>
            <person name="Ren Q."/>
            <person name="Ferris P."/>
            <person name="Lindquist E."/>
            <person name="Shapiro H."/>
            <person name="Lucas S.M."/>
            <person name="Grimwood J."/>
            <person name="Schmutz J."/>
            <person name="Cardol P."/>
            <person name="Cerutti H."/>
            <person name="Chanfreau G."/>
            <person name="Chen C.L."/>
            <person name="Cognat V."/>
            <person name="Croft M.T."/>
            <person name="Dent R."/>
            <person name="Dutcher S."/>
            <person name="Fernandez E."/>
            <person name="Fukuzawa H."/>
            <person name="Gonzalez-Ballester D."/>
            <person name="Gonzalez-Halphen D."/>
            <person name="Hallmann A."/>
            <person name="Hanikenne M."/>
            <person name="Hippler M."/>
            <person name="Inwood W."/>
            <person name="Jabbari K."/>
            <person name="Kalanon M."/>
            <person name="Kuras R."/>
            <person name="Lefebvre P.A."/>
            <person name="Lemaire S.D."/>
            <person name="Lobanov A.V."/>
            <person name="Lohr M."/>
            <person name="Manuell A."/>
            <person name="Meier I."/>
            <person name="Mets L."/>
            <person name="Mittag M."/>
            <person name="Mittelmeier T."/>
            <person name="Moroney J.V."/>
            <person name="Moseley J."/>
            <person name="Napoli C."/>
            <person name="Nedelcu A.M."/>
            <person name="Niyogi K."/>
            <person name="Novoselov S.V."/>
            <person name="Paulsen I.T."/>
            <person name="Pazour G."/>
            <person name="Purton S."/>
            <person name="Ral J.P."/>
            <person name="Riano-Pachon D.M."/>
            <person name="Riekhof W."/>
            <person name="Rymarquis L."/>
            <person name="Schroda M."/>
            <person name="Stern D."/>
            <person name="Umen J."/>
            <person name="Willows R."/>
            <person name="Wilson N."/>
            <person name="Zimmer S.L."/>
            <person name="Allmer J."/>
            <person name="Balk J."/>
            <person name="Bisova K."/>
            <person name="Chen C.J."/>
            <person name="Elias M."/>
            <person name="Gendler K."/>
            <person name="Hauser C."/>
            <person name="Lamb M.R."/>
            <person name="Ledford H."/>
            <person name="Long J.C."/>
            <person name="Minagawa J."/>
            <person name="Page M.D."/>
            <person name="Pan J."/>
            <person name="Pootakham W."/>
            <person name="Roje S."/>
            <person name="Rose A."/>
            <person name="Stahlberg E."/>
            <person name="Terauchi A.M."/>
            <person name="Yang P."/>
            <person name="Ball S."/>
            <person name="Bowler C."/>
            <person name="Dieckmann C.L."/>
            <person name="Gladyshev V.N."/>
            <person name="Green P."/>
            <person name="Jorgensen R."/>
            <person name="Mayfield S."/>
            <person name="Mueller-Roeber B."/>
            <person name="Rajamani S."/>
            <person name="Sayre R.T."/>
            <person name="Brokstein P."/>
            <person name="Dubchak I."/>
            <person name="Goodstein D."/>
            <person name="Hornick L."/>
            <person name="Huang Y.W."/>
            <person name="Jhaveri J."/>
            <person name="Luo Y."/>
            <person name="Martinez D."/>
            <person name="Ngau W.C."/>
            <person name="Otillar B."/>
            <person name="Poliakov A."/>
            <person name="Porter A."/>
            <person name="Szajkowski L."/>
            <person name="Werner G."/>
            <person name="Zhou K."/>
            <person name="Grigoriev I.V."/>
            <person name="Rokhsar D.S."/>
            <person name="Grossman A.R."/>
        </authorList>
    </citation>
    <scope>NUCLEOTIDE SEQUENCE [LARGE SCALE GENOMIC DNA]</scope>
    <source>
        <strain evidence="9">CC-503</strain>
    </source>
</reference>
<protein>
    <recommendedName>
        <fullName evidence="6">Protein DETOXIFICATION</fullName>
    </recommendedName>
    <alternativeName>
        <fullName evidence="6">Multidrug and toxic compound extrusion protein</fullName>
    </alternativeName>
</protein>
<dbReference type="NCBIfam" id="TIGR00797">
    <property type="entry name" value="matE"/>
    <property type="match status" value="1"/>
</dbReference>
<dbReference type="PaxDb" id="3055-EDP09510"/>
<feature type="compositionally biased region" description="Low complexity" evidence="7">
    <location>
        <begin position="364"/>
        <end position="375"/>
    </location>
</feature>
<feature type="compositionally biased region" description="Low complexity" evidence="7">
    <location>
        <begin position="87"/>
        <end position="102"/>
    </location>
</feature>
<dbReference type="InParanoid" id="A0A2K3E827"/>
<feature type="region of interest" description="Disordered" evidence="7">
    <location>
        <begin position="1"/>
        <end position="69"/>
    </location>
</feature>
<evidence type="ECO:0000256" key="7">
    <source>
        <dbReference type="SAM" id="MobiDB-lite"/>
    </source>
</evidence>
<dbReference type="STRING" id="3055.A0A2K3E827"/>
<proteinExistence type="inferred from homology"/>
<feature type="transmembrane region" description="Helical" evidence="6">
    <location>
        <begin position="641"/>
        <end position="665"/>
    </location>
</feature>
<dbReference type="EMBL" id="CM008962">
    <property type="protein sequence ID" value="PNW88935.1"/>
    <property type="molecule type" value="Genomic_DNA"/>
</dbReference>
<feature type="region of interest" description="Disordered" evidence="7">
    <location>
        <begin position="83"/>
        <end position="174"/>
    </location>
</feature>
<dbReference type="GO" id="GO:0022857">
    <property type="term" value="F:transmembrane transporter activity"/>
    <property type="evidence" value="ECO:0000318"/>
    <property type="project" value="GO_Central"/>
</dbReference>
<feature type="transmembrane region" description="Helical" evidence="6">
    <location>
        <begin position="874"/>
        <end position="893"/>
    </location>
</feature>
<feature type="region of interest" description="Disordered" evidence="7">
    <location>
        <begin position="327"/>
        <end position="435"/>
    </location>
</feature>
<dbReference type="GO" id="GO:0015297">
    <property type="term" value="F:antiporter activity"/>
    <property type="evidence" value="ECO:0007669"/>
    <property type="project" value="InterPro"/>
</dbReference>
<feature type="transmembrane region" description="Helical" evidence="6">
    <location>
        <begin position="816"/>
        <end position="837"/>
    </location>
</feature>
<dbReference type="InterPro" id="IPR002528">
    <property type="entry name" value="MATE_fam"/>
</dbReference>
<dbReference type="ExpressionAtlas" id="A0A2K3E827">
    <property type="expression patterns" value="differential"/>
</dbReference>
<dbReference type="RefSeq" id="XP_042928883.1">
    <property type="nucleotide sequence ID" value="XM_043058969.1"/>
</dbReference>
<feature type="transmembrane region" description="Helical" evidence="6">
    <location>
        <begin position="730"/>
        <end position="753"/>
    </location>
</feature>
<evidence type="ECO:0000256" key="3">
    <source>
        <dbReference type="ARBA" id="ARBA00022692"/>
    </source>
</evidence>
<dbReference type="GO" id="GO:1990961">
    <property type="term" value="P:xenobiotic detoxification by transmembrane export across the plasma membrane"/>
    <property type="evidence" value="ECO:0007669"/>
    <property type="project" value="InterPro"/>
</dbReference>
<gene>
    <name evidence="8" type="ORF">CHLRE_01g051211v5</name>
</gene>
<evidence type="ECO:0000256" key="5">
    <source>
        <dbReference type="ARBA" id="ARBA00023136"/>
    </source>
</evidence>
<sequence>MPLRGRAEAPSSVAAGRENQNGTTSRYAVPRTSLEHPRQPQRQLQQQPARGAAAGGGGGRELPSRPLLPHSASAAALLIGLRHKRSGSSSSSGSQTASSTDADSVEDEVGIGDAQAAGGSSLSSITVGSTGLPEAAPSASSSAGAAAWGGADGGVEGQGQAATDGGGGGGDVEAAMHMAAGSSGAARRPDGSIQQQYCGDLRQPPPVLVHSSNGDWAAREVASVAGGAARYWRLARVAVAGAAEGLGQATQDAAAPGAAGGGWGRMPSSTLGSAAPAVLSSPLRAAAVPASHNGEATPAAVLAAGGGAGRWTTPFAGQALQRQLLDQVQPQPHHHQHHQHQHHQQHHQHQHRSRQHQPHRHQQQHQQHQQQQQPQYDEGHSQLREPLLQPSWEPSQPEPPDRQHPSQPTQRHGALGSRQQGPAAAQGRQEQQPRHLLQRRLAHWLGGGKERWAVWRHELCSVLGLALPVGVVDTVSFLASLVGVLQVGRLGTAELSALTLGSTLFNLTGLSWAVGLTGGMETLCGQMYGAGLYGGVGVTFQRALLVCLTCGLPAYGLWWQAEPLLLLLGQPRHTSRLAAGYVQRAAPCLALSTSKYCCRAYFTSQGVVLPVSIITFVATLLAPLYNLLFITWLNMGLAGAAWAYVADEATAVLLLAAAMAGHTLWTSRPGAPELVRRRATWTGWDVAAWRGWGAYLKTALPSTAMSCLDWWVLEVMVLLSGLGPQPDTQVAAMGLCFNAFTLVYYAVVGFGDAACTRVSHMLGAGRGRAARRAALVSLTAGLTVCAAVCGGLAASGPAWTAAFSRSNDVRRAVRQALPYVTVAVLGYSANTVLAGVLRGSGRTGAGLRVNLVTLWLVGLPVAAGLGLGAGWGNVGLWAGIALMNVLQGGALVYKVTRGLNWAKEVVRSRSVLSLHASTLGAGDIVIGGGRGEGAGMTEAEEGGVGVVGEEYGNGDGGAYGEVSGGLDGEERAVAMGGEAEGGGPHEAAACGMLPALGGDWKRGACVRASEVSDEEEPSLLQHTSRSGVGCSGETGSSGMLPCSRREVARWLADAAAVADGLASPVEGEPAVGR</sequence>
<evidence type="ECO:0000256" key="2">
    <source>
        <dbReference type="ARBA" id="ARBA00010199"/>
    </source>
</evidence>
<dbReference type="GeneID" id="5715752"/>
<dbReference type="CDD" id="cd13132">
    <property type="entry name" value="MATE_eukaryotic"/>
    <property type="match status" value="1"/>
</dbReference>
<feature type="compositionally biased region" description="Low complexity" evidence="7">
    <location>
        <begin position="135"/>
        <end position="149"/>
    </location>
</feature>
<feature type="transmembrane region" description="Helical" evidence="6">
    <location>
        <begin position="607"/>
        <end position="629"/>
    </location>
</feature>
<dbReference type="Gramene" id="PNW88935">
    <property type="protein sequence ID" value="PNW88935"/>
    <property type="gene ID" value="CHLRE_01g051211v5"/>
</dbReference>
<dbReference type="AlphaFoldDB" id="A0A2K3E827"/>
<dbReference type="Pfam" id="PF01554">
    <property type="entry name" value="MatE"/>
    <property type="match status" value="2"/>
</dbReference>
<dbReference type="GO" id="GO:0016020">
    <property type="term" value="C:membrane"/>
    <property type="evidence" value="ECO:0000318"/>
    <property type="project" value="GO_Central"/>
</dbReference>
<dbReference type="InterPro" id="IPR045069">
    <property type="entry name" value="MATE_euk"/>
</dbReference>
<feature type="compositionally biased region" description="Low complexity" evidence="7">
    <location>
        <begin position="418"/>
        <end position="430"/>
    </location>
</feature>
<evidence type="ECO:0000313" key="9">
    <source>
        <dbReference type="Proteomes" id="UP000006906"/>
    </source>
</evidence>
<comment type="caution">
    <text evidence="6">Lacks conserved residue(s) required for the propagation of feature annotation.</text>
</comment>
<feature type="transmembrane region" description="Helical" evidence="6">
    <location>
        <begin position="774"/>
        <end position="796"/>
    </location>
</feature>
<dbReference type="KEGG" id="cre:CHLRE_01g051211v5"/>
<comment type="subcellular location">
    <subcellularLocation>
        <location evidence="1">Membrane</location>
        <topology evidence="1">Multi-pass membrane protein</topology>
    </subcellularLocation>
</comment>
<feature type="transmembrane region" description="Helical" evidence="6">
    <location>
        <begin position="849"/>
        <end position="868"/>
    </location>
</feature>